<dbReference type="KEGG" id="hsn:DV733_03445"/>
<name>A0A4D6HB17_9EURY</name>
<dbReference type="GeneID" id="39846888"/>
<keyword evidence="2" id="KW-1185">Reference proteome</keyword>
<evidence type="ECO:0000313" key="2">
    <source>
        <dbReference type="Proteomes" id="UP000296706"/>
    </source>
</evidence>
<organism evidence="1 2">
    <name type="scientific">Halapricum salinum</name>
    <dbReference type="NCBI Taxonomy" id="1457250"/>
    <lineage>
        <taxon>Archaea</taxon>
        <taxon>Methanobacteriati</taxon>
        <taxon>Methanobacteriota</taxon>
        <taxon>Stenosarchaea group</taxon>
        <taxon>Halobacteria</taxon>
        <taxon>Halobacteriales</taxon>
        <taxon>Haloarculaceae</taxon>
        <taxon>Halapricum</taxon>
    </lineage>
</organism>
<evidence type="ECO:0000313" key="1">
    <source>
        <dbReference type="EMBL" id="QCC50348.1"/>
    </source>
</evidence>
<reference evidence="1 2" key="1">
    <citation type="journal article" date="2019" name="Nat. Commun.">
        <title>A new type of DNA phosphorothioation-based antiviral system in archaea.</title>
        <authorList>
            <person name="Xiong L."/>
            <person name="Liu S."/>
            <person name="Chen S."/>
            <person name="Xiao Y."/>
            <person name="Zhu B."/>
            <person name="Gao Y."/>
            <person name="Zhang Y."/>
            <person name="Chen B."/>
            <person name="Luo J."/>
            <person name="Deng Z."/>
            <person name="Chen X."/>
            <person name="Wang L."/>
            <person name="Chen S."/>
        </authorList>
    </citation>
    <scope>NUCLEOTIDE SEQUENCE [LARGE SCALE GENOMIC DNA]</scope>
    <source>
        <strain evidence="1 2">CBA1105</strain>
    </source>
</reference>
<dbReference type="EMBL" id="CP031310">
    <property type="protein sequence ID" value="QCC50348.1"/>
    <property type="molecule type" value="Genomic_DNA"/>
</dbReference>
<gene>
    <name evidence="1" type="ORF">DV733_03445</name>
</gene>
<dbReference type="STRING" id="1457250.GCA_000755225_02988"/>
<dbReference type="RefSeq" id="WP_049993794.1">
    <property type="nucleotide sequence ID" value="NZ_CP031310.1"/>
</dbReference>
<protein>
    <submittedName>
        <fullName evidence="1">Uncharacterized protein</fullName>
    </submittedName>
</protein>
<sequence>MTDNHNYKTPAQGTLDWHVPLNDNFASLDIDVEIRDTDANKENYEPKQNAKFLATDTGDVYLGDGSAWQQLGSMTNVNVGSTAPSNPSEGDLWIDTS</sequence>
<dbReference type="Proteomes" id="UP000296706">
    <property type="component" value="Chromosome"/>
</dbReference>
<proteinExistence type="predicted"/>
<dbReference type="OrthoDB" id="343158at2157"/>
<accession>A0A4D6HB17</accession>
<dbReference type="AlphaFoldDB" id="A0A4D6HB17"/>